<keyword evidence="3" id="KW-1185">Reference proteome</keyword>
<feature type="region of interest" description="Disordered" evidence="1">
    <location>
        <begin position="233"/>
        <end position="307"/>
    </location>
</feature>
<evidence type="ECO:0000313" key="3">
    <source>
        <dbReference type="Proteomes" id="UP001215280"/>
    </source>
</evidence>
<evidence type="ECO:0000313" key="2">
    <source>
        <dbReference type="EMBL" id="KAJ7738502.1"/>
    </source>
</evidence>
<accession>A0AAD7IA55</accession>
<sequence length="475" mass="51544">MVHLALCSTKGNHGVNLKYFPYNGYLGLTTLKVDGVVRTKLDADLKLLPSKSITVSVRCYEARLGRLGVLHSNVLVDYTQVLWSKPDSDEHEYADIGELELPFRITIPARVSGFSTASFVSYRCTWRVEATINHAPILGVGSRQIKHSELPLLRFGLPSLHEPSTPLARPILDSEISHTHCPTIRYSVNSPTTPVGPLDLVSISIHLLSSEPDVSFRSASVIVERRMRLMDLASPPSTPTLPSNSSHTLTTLPSSNPSHSLPIPQRTCSSSSSLSYSPSSSYQEPSPFSSSTTLQPSDSHTTTSGGGSVLVTYVAGSESSGLFARADSGVWSKTLTLQWPAAKSHSRWAIGETIESELVSVKFIIVVSSAFGTEALELEEKELFVVSTNEAERQLALSKCDALYSGYSDGARSKSKSPRRSRRLHDDAPPLPASASRPEHSHRVSTSSHYTSASSSKPPRRPHTSAGLRDKTRTG</sequence>
<dbReference type="AlphaFoldDB" id="A0AAD7IA55"/>
<name>A0AAD7IA55_9AGAR</name>
<feature type="compositionally biased region" description="Basic residues" evidence="1">
    <location>
        <begin position="413"/>
        <end position="423"/>
    </location>
</feature>
<proteinExistence type="predicted"/>
<feature type="compositionally biased region" description="Low complexity" evidence="1">
    <location>
        <begin position="240"/>
        <end position="262"/>
    </location>
</feature>
<evidence type="ECO:0000256" key="1">
    <source>
        <dbReference type="SAM" id="MobiDB-lite"/>
    </source>
</evidence>
<gene>
    <name evidence="2" type="ORF">DFH07DRAFT_701570</name>
</gene>
<feature type="non-terminal residue" evidence="2">
    <location>
        <position position="1"/>
    </location>
</feature>
<dbReference type="EMBL" id="JARJLG010000137">
    <property type="protein sequence ID" value="KAJ7738502.1"/>
    <property type="molecule type" value="Genomic_DNA"/>
</dbReference>
<reference evidence="2" key="1">
    <citation type="submission" date="2023-03" db="EMBL/GenBank/DDBJ databases">
        <title>Massive genome expansion in bonnet fungi (Mycena s.s.) driven by repeated elements and novel gene families across ecological guilds.</title>
        <authorList>
            <consortium name="Lawrence Berkeley National Laboratory"/>
            <person name="Harder C.B."/>
            <person name="Miyauchi S."/>
            <person name="Viragh M."/>
            <person name="Kuo A."/>
            <person name="Thoen E."/>
            <person name="Andreopoulos B."/>
            <person name="Lu D."/>
            <person name="Skrede I."/>
            <person name="Drula E."/>
            <person name="Henrissat B."/>
            <person name="Morin E."/>
            <person name="Kohler A."/>
            <person name="Barry K."/>
            <person name="LaButti K."/>
            <person name="Morin E."/>
            <person name="Salamov A."/>
            <person name="Lipzen A."/>
            <person name="Mereny Z."/>
            <person name="Hegedus B."/>
            <person name="Baldrian P."/>
            <person name="Stursova M."/>
            <person name="Weitz H."/>
            <person name="Taylor A."/>
            <person name="Grigoriev I.V."/>
            <person name="Nagy L.G."/>
            <person name="Martin F."/>
            <person name="Kauserud H."/>
        </authorList>
    </citation>
    <scope>NUCLEOTIDE SEQUENCE</scope>
    <source>
        <strain evidence="2">CBHHK188m</strain>
    </source>
</reference>
<feature type="region of interest" description="Disordered" evidence="1">
    <location>
        <begin position="408"/>
        <end position="475"/>
    </location>
</feature>
<organism evidence="2 3">
    <name type="scientific">Mycena maculata</name>
    <dbReference type="NCBI Taxonomy" id="230809"/>
    <lineage>
        <taxon>Eukaryota</taxon>
        <taxon>Fungi</taxon>
        <taxon>Dikarya</taxon>
        <taxon>Basidiomycota</taxon>
        <taxon>Agaricomycotina</taxon>
        <taxon>Agaricomycetes</taxon>
        <taxon>Agaricomycetidae</taxon>
        <taxon>Agaricales</taxon>
        <taxon>Marasmiineae</taxon>
        <taxon>Mycenaceae</taxon>
        <taxon>Mycena</taxon>
    </lineage>
</organism>
<dbReference type="Proteomes" id="UP001215280">
    <property type="component" value="Unassembled WGS sequence"/>
</dbReference>
<comment type="caution">
    <text evidence="2">The sequence shown here is derived from an EMBL/GenBank/DDBJ whole genome shotgun (WGS) entry which is preliminary data.</text>
</comment>
<feature type="compositionally biased region" description="Low complexity" evidence="1">
    <location>
        <begin position="269"/>
        <end position="291"/>
    </location>
</feature>
<feature type="compositionally biased region" description="Low complexity" evidence="1">
    <location>
        <begin position="445"/>
        <end position="456"/>
    </location>
</feature>
<protein>
    <submittedName>
        <fullName evidence="2">Uncharacterized protein</fullName>
    </submittedName>
</protein>